<name>F7G3C6_MONDO</name>
<proteinExistence type="inferred from homology"/>
<dbReference type="GO" id="GO:0005576">
    <property type="term" value="C:extracellular region"/>
    <property type="evidence" value="ECO:0007669"/>
    <property type="project" value="UniProtKB-SubCell"/>
</dbReference>
<feature type="domain" description="Beta-defensin" evidence="7">
    <location>
        <begin position="29"/>
        <end position="57"/>
    </location>
</feature>
<dbReference type="GO" id="GO:0042742">
    <property type="term" value="P:defense response to bacterium"/>
    <property type="evidence" value="ECO:0007669"/>
    <property type="project" value="UniProtKB-UniRule"/>
</dbReference>
<comment type="function">
    <text evidence="6">Has antibacterial activity.</text>
</comment>
<dbReference type="AlphaFoldDB" id="F7G3C6"/>
<evidence type="ECO:0000256" key="2">
    <source>
        <dbReference type="ARBA" id="ARBA00007371"/>
    </source>
</evidence>
<dbReference type="Pfam" id="PF13841">
    <property type="entry name" value="Defensin_beta_2"/>
    <property type="match status" value="1"/>
</dbReference>
<dbReference type="Proteomes" id="UP000002280">
    <property type="component" value="Chromosome 1"/>
</dbReference>
<keyword evidence="6" id="KW-0211">Defensin</keyword>
<reference evidence="8 9" key="1">
    <citation type="journal article" date="2007" name="Nature">
        <title>Genome of the marsupial Monodelphis domestica reveals innovation in non-coding sequences.</title>
        <authorList>
            <person name="Mikkelsen T.S."/>
            <person name="Wakefield M.J."/>
            <person name="Aken B."/>
            <person name="Amemiya C.T."/>
            <person name="Chang J.L."/>
            <person name="Duke S."/>
            <person name="Garber M."/>
            <person name="Gentles A.J."/>
            <person name="Goodstadt L."/>
            <person name="Heger A."/>
            <person name="Jurka J."/>
            <person name="Kamal M."/>
            <person name="Mauceli E."/>
            <person name="Searle S.M."/>
            <person name="Sharpe T."/>
            <person name="Baker M.L."/>
            <person name="Batzer M.A."/>
            <person name="Benos P.V."/>
            <person name="Belov K."/>
            <person name="Clamp M."/>
            <person name="Cook A."/>
            <person name="Cuff J."/>
            <person name="Das R."/>
            <person name="Davidow L."/>
            <person name="Deakin J.E."/>
            <person name="Fazzari M.J."/>
            <person name="Glass J.L."/>
            <person name="Grabherr M."/>
            <person name="Greally J.M."/>
            <person name="Gu W."/>
            <person name="Hore T.A."/>
            <person name="Huttley G.A."/>
            <person name="Kleber M."/>
            <person name="Jirtle R.L."/>
            <person name="Koina E."/>
            <person name="Lee J.T."/>
            <person name="Mahony S."/>
            <person name="Marra M.A."/>
            <person name="Miller R.D."/>
            <person name="Nicholls R.D."/>
            <person name="Oda M."/>
            <person name="Papenfuss A.T."/>
            <person name="Parra Z.E."/>
            <person name="Pollock D.D."/>
            <person name="Ray D.A."/>
            <person name="Schein J.E."/>
            <person name="Speed T.P."/>
            <person name="Thompson K."/>
            <person name="VandeBerg J.L."/>
            <person name="Wade C.M."/>
            <person name="Walker J.A."/>
            <person name="Waters P.D."/>
            <person name="Webber C."/>
            <person name="Weidman J.R."/>
            <person name="Xie X."/>
            <person name="Zody M.C."/>
            <person name="Baldwin J."/>
            <person name="Abdouelleil A."/>
            <person name="Abdulkadir J."/>
            <person name="Abebe A."/>
            <person name="Abera B."/>
            <person name="Abreu J."/>
            <person name="Acer S.C."/>
            <person name="Aftuck L."/>
            <person name="Alexander A."/>
            <person name="An P."/>
            <person name="Anderson E."/>
            <person name="Anderson S."/>
            <person name="Arachi H."/>
            <person name="Azer M."/>
            <person name="Bachantsang P."/>
            <person name="Barry A."/>
            <person name="Bayul T."/>
            <person name="Berlin A."/>
            <person name="Bessette D."/>
            <person name="Bloom T."/>
            <person name="Bloom T."/>
            <person name="Boguslavskiy L."/>
            <person name="Bonnet C."/>
            <person name="Boukhgalter B."/>
            <person name="Bourzgui I."/>
            <person name="Brown A."/>
            <person name="Cahill P."/>
            <person name="Channer S."/>
            <person name="Cheshatsang Y."/>
            <person name="Chuda L."/>
            <person name="Citroen M."/>
            <person name="Collymore A."/>
            <person name="Cooke P."/>
            <person name="Costello M."/>
            <person name="D'Aco K."/>
            <person name="Daza R."/>
            <person name="De Haan G."/>
            <person name="DeGray S."/>
            <person name="DeMaso C."/>
            <person name="Dhargay N."/>
            <person name="Dooley K."/>
            <person name="Dooley E."/>
            <person name="Doricent M."/>
            <person name="Dorje P."/>
            <person name="Dorjee K."/>
            <person name="Dupes A."/>
            <person name="Elong R."/>
            <person name="Falk J."/>
            <person name="Farina A."/>
            <person name="Faro S."/>
            <person name="Ferguson D."/>
            <person name="Fisher S."/>
            <person name="Foley C.D."/>
            <person name="Franke A."/>
            <person name="Friedrich D."/>
            <person name="Gadbois L."/>
            <person name="Gearin G."/>
            <person name="Gearin C.R."/>
            <person name="Giannoukos G."/>
            <person name="Goode T."/>
            <person name="Graham J."/>
            <person name="Grandbois E."/>
            <person name="Grewal S."/>
            <person name="Gyaltsen K."/>
            <person name="Hafez N."/>
            <person name="Hagos B."/>
            <person name="Hall J."/>
            <person name="Henson C."/>
            <person name="Hollinger A."/>
            <person name="Honan T."/>
            <person name="Huard M.D."/>
            <person name="Hughes L."/>
            <person name="Hurhula B."/>
            <person name="Husby M.E."/>
            <person name="Kamat A."/>
            <person name="Kanga B."/>
            <person name="Kashin S."/>
            <person name="Khazanovich D."/>
            <person name="Kisner P."/>
            <person name="Lance K."/>
            <person name="Lara M."/>
            <person name="Lee W."/>
            <person name="Lennon N."/>
            <person name="Letendre F."/>
            <person name="LeVine R."/>
            <person name="Lipovsky A."/>
            <person name="Liu X."/>
            <person name="Liu J."/>
            <person name="Liu S."/>
            <person name="Lokyitsang T."/>
            <person name="Lokyitsang Y."/>
            <person name="Lubonja R."/>
            <person name="Lui A."/>
            <person name="MacDonald P."/>
            <person name="Magnisalis V."/>
            <person name="Maru K."/>
            <person name="Matthews C."/>
            <person name="McCusker W."/>
            <person name="McDonough S."/>
            <person name="Mehta T."/>
            <person name="Meldrim J."/>
            <person name="Meneus L."/>
            <person name="Mihai O."/>
            <person name="Mihalev A."/>
            <person name="Mihova T."/>
            <person name="Mittelman R."/>
            <person name="Mlenga V."/>
            <person name="Montmayeur A."/>
            <person name="Mulrain L."/>
            <person name="Navidi A."/>
            <person name="Naylor J."/>
            <person name="Negash T."/>
            <person name="Nguyen T."/>
            <person name="Nguyen N."/>
            <person name="Nicol R."/>
            <person name="Norbu C."/>
            <person name="Norbu N."/>
            <person name="Novod N."/>
            <person name="O'Neill B."/>
            <person name="Osman S."/>
            <person name="Markiewicz E."/>
            <person name="Oyono O.L."/>
            <person name="Patti C."/>
            <person name="Phunkhang P."/>
            <person name="Pierre F."/>
            <person name="Priest M."/>
            <person name="Raghuraman S."/>
            <person name="Rege F."/>
            <person name="Reyes R."/>
            <person name="Rise C."/>
            <person name="Rogov P."/>
            <person name="Ross K."/>
            <person name="Ryan E."/>
            <person name="Settipalli S."/>
            <person name="Shea T."/>
            <person name="Sherpa N."/>
            <person name="Shi L."/>
            <person name="Shih D."/>
            <person name="Sparrow T."/>
            <person name="Spaulding J."/>
            <person name="Stalker J."/>
            <person name="Stange-Thomann N."/>
            <person name="Stavropoulos S."/>
            <person name="Stone C."/>
            <person name="Strader C."/>
            <person name="Tesfaye S."/>
            <person name="Thomson T."/>
            <person name="Thoulutsang Y."/>
            <person name="Thoulutsang D."/>
            <person name="Topham K."/>
            <person name="Topping I."/>
            <person name="Tsamla T."/>
            <person name="Vassiliev H."/>
            <person name="Vo A."/>
            <person name="Wangchuk T."/>
            <person name="Wangdi T."/>
            <person name="Weiand M."/>
            <person name="Wilkinson J."/>
            <person name="Wilson A."/>
            <person name="Yadav S."/>
            <person name="Young G."/>
            <person name="Yu Q."/>
            <person name="Zembek L."/>
            <person name="Zhong D."/>
            <person name="Zimmer A."/>
            <person name="Zwirko Z."/>
            <person name="Jaffe D.B."/>
            <person name="Alvarez P."/>
            <person name="Brockman W."/>
            <person name="Butler J."/>
            <person name="Chin C."/>
            <person name="Gnerre S."/>
            <person name="MacCallum I."/>
            <person name="Graves J.A."/>
            <person name="Ponting C.P."/>
            <person name="Breen M."/>
            <person name="Samollow P.B."/>
            <person name="Lander E.S."/>
            <person name="Lindblad-Toh K."/>
        </authorList>
    </citation>
    <scope>NUCLEOTIDE SEQUENCE [LARGE SCALE GENOMIC DNA]</scope>
</reference>
<reference evidence="8" key="3">
    <citation type="submission" date="2025-09" db="UniProtKB">
        <authorList>
            <consortium name="Ensembl"/>
        </authorList>
    </citation>
    <scope>IDENTIFICATION</scope>
</reference>
<dbReference type="Bgee" id="ENSMODG00000025765">
    <property type="expression patterns" value="Expressed in placenta and 3 other cell types or tissues"/>
</dbReference>
<evidence type="ECO:0000259" key="7">
    <source>
        <dbReference type="Pfam" id="PF13841"/>
    </source>
</evidence>
<dbReference type="InParanoid" id="F7G3C6"/>
<keyword evidence="9" id="KW-1185">Reference proteome</keyword>
<organism evidence="8 9">
    <name type="scientific">Monodelphis domestica</name>
    <name type="common">Gray short-tailed opossum</name>
    <dbReference type="NCBI Taxonomy" id="13616"/>
    <lineage>
        <taxon>Eukaryota</taxon>
        <taxon>Metazoa</taxon>
        <taxon>Chordata</taxon>
        <taxon>Craniata</taxon>
        <taxon>Vertebrata</taxon>
        <taxon>Euteleostomi</taxon>
        <taxon>Mammalia</taxon>
        <taxon>Metatheria</taxon>
        <taxon>Didelphimorphia</taxon>
        <taxon>Didelphidae</taxon>
        <taxon>Monodelphis</taxon>
    </lineage>
</organism>
<protein>
    <recommendedName>
        <fullName evidence="6">Beta-defensin</fullName>
    </recommendedName>
</protein>
<keyword evidence="4 6" id="KW-0732">Signal</keyword>
<keyword evidence="6" id="KW-0929">Antimicrobial</keyword>
<sequence>MGTLPILFAVFFFLAQDDPVRSGLEEKLCGHSTASCRKRCLLDEKEIGKCLNMAPCCLKSFKFHPLSFLLNKYKRYVCCWWSLLSTKGLIP</sequence>
<comment type="similarity">
    <text evidence="2 6">Belongs to the beta-defensin family.</text>
</comment>
<evidence type="ECO:0000256" key="5">
    <source>
        <dbReference type="ARBA" id="ARBA00023157"/>
    </source>
</evidence>
<evidence type="ECO:0000256" key="4">
    <source>
        <dbReference type="ARBA" id="ARBA00022729"/>
    </source>
</evidence>
<dbReference type="GO" id="GO:0045087">
    <property type="term" value="P:innate immune response"/>
    <property type="evidence" value="ECO:0007669"/>
    <property type="project" value="InterPro"/>
</dbReference>
<feature type="chain" id="PRO_5041019465" description="Beta-defensin" evidence="6">
    <location>
        <begin position="23"/>
        <end position="91"/>
    </location>
</feature>
<evidence type="ECO:0000313" key="9">
    <source>
        <dbReference type="Proteomes" id="UP000002280"/>
    </source>
</evidence>
<evidence type="ECO:0000256" key="3">
    <source>
        <dbReference type="ARBA" id="ARBA00022525"/>
    </source>
</evidence>
<keyword evidence="5" id="KW-1015">Disulfide bond</keyword>
<feature type="signal peptide" evidence="6">
    <location>
        <begin position="1"/>
        <end position="22"/>
    </location>
</feature>
<evidence type="ECO:0000313" key="8">
    <source>
        <dbReference type="Ensembl" id="ENSMODP00000038614.2"/>
    </source>
</evidence>
<keyword evidence="3 6" id="KW-0964">Secreted</keyword>
<accession>F7G3C6</accession>
<comment type="subcellular location">
    <subcellularLocation>
        <location evidence="1 6">Secreted</location>
    </subcellularLocation>
</comment>
<evidence type="ECO:0000256" key="1">
    <source>
        <dbReference type="ARBA" id="ARBA00004613"/>
    </source>
</evidence>
<evidence type="ECO:0000256" key="6">
    <source>
        <dbReference type="RuleBase" id="RU231113"/>
    </source>
</evidence>
<reference evidence="8" key="2">
    <citation type="submission" date="2025-08" db="UniProtKB">
        <authorList>
            <consortium name="Ensembl"/>
        </authorList>
    </citation>
    <scope>IDENTIFICATION</scope>
</reference>
<dbReference type="InterPro" id="IPR025933">
    <property type="entry name" value="Beta_defensin_dom"/>
</dbReference>
<dbReference type="Ensembl" id="ENSMODT00000040214.2">
    <property type="protein sequence ID" value="ENSMODP00000038614.2"/>
    <property type="gene ID" value="ENSMODG00000025765.2"/>
</dbReference>
<keyword evidence="6" id="KW-0044">Antibiotic</keyword>